<evidence type="ECO:0000313" key="3">
    <source>
        <dbReference type="Proteomes" id="UP000604341"/>
    </source>
</evidence>
<accession>A0ABQ2FQ60</accession>
<feature type="compositionally biased region" description="Basic and acidic residues" evidence="1">
    <location>
        <begin position="147"/>
        <end position="158"/>
    </location>
</feature>
<name>A0ABQ2FQ60_9DEIO</name>
<protein>
    <submittedName>
        <fullName evidence="2">Uncharacterized protein</fullName>
    </submittedName>
</protein>
<dbReference type="Proteomes" id="UP000604341">
    <property type="component" value="Unassembled WGS sequence"/>
</dbReference>
<evidence type="ECO:0000313" key="2">
    <source>
        <dbReference type="EMBL" id="GGL15870.1"/>
    </source>
</evidence>
<dbReference type="EMBL" id="BMPE01000021">
    <property type="protein sequence ID" value="GGL15870.1"/>
    <property type="molecule type" value="Genomic_DNA"/>
</dbReference>
<feature type="region of interest" description="Disordered" evidence="1">
    <location>
        <begin position="134"/>
        <end position="158"/>
    </location>
</feature>
<evidence type="ECO:0000256" key="1">
    <source>
        <dbReference type="SAM" id="MobiDB-lite"/>
    </source>
</evidence>
<proteinExistence type="predicted"/>
<organism evidence="2 3">
    <name type="scientific">Deinococcus radiotolerans</name>
    <dbReference type="NCBI Taxonomy" id="1309407"/>
    <lineage>
        <taxon>Bacteria</taxon>
        <taxon>Thermotogati</taxon>
        <taxon>Deinococcota</taxon>
        <taxon>Deinococci</taxon>
        <taxon>Deinococcales</taxon>
        <taxon>Deinococcaceae</taxon>
        <taxon>Deinococcus</taxon>
    </lineage>
</organism>
<gene>
    <name evidence="2" type="ORF">GCM10010844_38460</name>
</gene>
<comment type="caution">
    <text evidence="2">The sequence shown here is derived from an EMBL/GenBank/DDBJ whole genome shotgun (WGS) entry which is preliminary data.</text>
</comment>
<keyword evidence="3" id="KW-1185">Reference proteome</keyword>
<sequence>MESLAQQLQNALPNVPVYLGSEWLEQQPQLPFMILLPTGGQYTAPSGQARLAIADVQLDTTVICKAALFEEALLLAEVAYAALAQGKDASVKLRSEVWGDYTVRVADLTFSTPAVLTRDDVALVHVKTFTQRVHVTPPTSTPEVPDDAERPEGTTHFQ</sequence>
<reference evidence="3" key="1">
    <citation type="journal article" date="2019" name="Int. J. Syst. Evol. Microbiol.">
        <title>The Global Catalogue of Microorganisms (GCM) 10K type strain sequencing project: providing services to taxonomists for standard genome sequencing and annotation.</title>
        <authorList>
            <consortium name="The Broad Institute Genomics Platform"/>
            <consortium name="The Broad Institute Genome Sequencing Center for Infectious Disease"/>
            <person name="Wu L."/>
            <person name="Ma J."/>
        </authorList>
    </citation>
    <scope>NUCLEOTIDE SEQUENCE [LARGE SCALE GENOMIC DNA]</scope>
    <source>
        <strain evidence="3">JCM 19173</strain>
    </source>
</reference>